<name>A0A2S3VUQ0_9PSED</name>
<accession>A0A2S3VUQ0</accession>
<gene>
    <name evidence="1" type="ORF">B0D71_02275</name>
</gene>
<reference evidence="2" key="1">
    <citation type="submission" date="2017-02" db="EMBL/GenBank/DDBJ databases">
        <authorList>
            <person name="Furmanczyk E.M."/>
        </authorList>
    </citation>
    <scope>NUCLEOTIDE SEQUENCE [LARGE SCALE GENOMIC DNA]</scope>
    <source>
        <strain evidence="2">AP3_22</strain>
    </source>
</reference>
<proteinExistence type="predicted"/>
<dbReference type="RefSeq" id="WP_103393290.1">
    <property type="nucleotide sequence ID" value="NZ_MUJK01000001.1"/>
</dbReference>
<sequence>MCPESPQDSVAPTNINEYVRFDTPGETGGWTGEGEVRRDDIANMYCWFSTDAQRDFGQQLPPSVDVRVLIRLRGLFPGETLIATHPAGVGEIKGMPFREHSLYLIQGAKADANGGFFMQFRLATGQTMSIESIQILAPV</sequence>
<protein>
    <submittedName>
        <fullName evidence="1">Uncharacterized protein</fullName>
    </submittedName>
</protein>
<comment type="caution">
    <text evidence="1">The sequence shown here is derived from an EMBL/GenBank/DDBJ whole genome shotgun (WGS) entry which is preliminary data.</text>
</comment>
<keyword evidence="2" id="KW-1185">Reference proteome</keyword>
<dbReference type="AlphaFoldDB" id="A0A2S3VUQ0"/>
<dbReference type="OrthoDB" id="6879833at2"/>
<evidence type="ECO:0000313" key="2">
    <source>
        <dbReference type="Proteomes" id="UP000237440"/>
    </source>
</evidence>
<dbReference type="EMBL" id="MUJK01000001">
    <property type="protein sequence ID" value="POF43664.1"/>
    <property type="molecule type" value="Genomic_DNA"/>
</dbReference>
<evidence type="ECO:0000313" key="1">
    <source>
        <dbReference type="EMBL" id="POF43664.1"/>
    </source>
</evidence>
<organism evidence="1 2">
    <name type="scientific">Pseudomonas laurylsulfativorans</name>
    <dbReference type="NCBI Taxonomy" id="1943631"/>
    <lineage>
        <taxon>Bacteria</taxon>
        <taxon>Pseudomonadati</taxon>
        <taxon>Pseudomonadota</taxon>
        <taxon>Gammaproteobacteria</taxon>
        <taxon>Pseudomonadales</taxon>
        <taxon>Pseudomonadaceae</taxon>
        <taxon>Pseudomonas</taxon>
    </lineage>
</organism>
<dbReference type="Proteomes" id="UP000237440">
    <property type="component" value="Unassembled WGS sequence"/>
</dbReference>